<dbReference type="Pfam" id="PF20247">
    <property type="entry name" value="DUF6602"/>
    <property type="match status" value="1"/>
</dbReference>
<reference evidence="2 3" key="1">
    <citation type="submission" date="2013-10" db="EMBL/GenBank/DDBJ databases">
        <authorList>
            <person name="Ichikawa N."/>
            <person name="Kimura A."/>
            <person name="Ohji S."/>
            <person name="Hosoyama A."/>
            <person name="Fujita N."/>
        </authorList>
    </citation>
    <scope>NUCLEOTIDE SEQUENCE [LARGE SCALE GENOMIC DNA]</scope>
    <source>
        <strain evidence="2 3">NBRC 102217</strain>
    </source>
</reference>
<dbReference type="OrthoDB" id="5188057at2"/>
<accession>V5HHZ8</accession>
<dbReference type="CDD" id="cd21173">
    <property type="entry name" value="NucC-like"/>
    <property type="match status" value="1"/>
</dbReference>
<dbReference type="EMBL" id="BAUJ01000013">
    <property type="protein sequence ID" value="GAD88970.1"/>
    <property type="molecule type" value="Genomic_DNA"/>
</dbReference>
<dbReference type="eggNOG" id="ENOG502Z7SP">
    <property type="taxonomic scope" value="Bacteria"/>
</dbReference>
<sequence length="252" mass="28699">MFKKKFEIIQKRMELNLQEIRESLSHSGDRGSSAEGVVREFLCSYLPPYNRIGEGEIIDINGAQTTQLDLIITNEYHPTLNDLSGPEMFIIEGVACVGEVKTKLNSQDIDTLIQSCITYKSLKPELQDGMSVHGNRSDIFRFVDHRPYFIFAFESQLAIATIHQKLRDYYLENGTPVEQQIDAVFCLDRGTIWNFGDGTGSYQYKVSNISQPGLHITNQTNDGVLFDLMSWISSVIPRYTYPRAPIQRYLAP</sequence>
<dbReference type="AlphaFoldDB" id="V5HHZ8"/>
<comment type="caution">
    <text evidence="2">The sequence shown here is derived from an EMBL/GenBank/DDBJ whole genome shotgun (WGS) entry which is preliminary data.</text>
</comment>
<reference evidence="2 3" key="2">
    <citation type="submission" date="2013-11" db="EMBL/GenBank/DDBJ databases">
        <title>Whole genome shotgun sequence of Vibrio halioticoli NBRC 102217.</title>
        <authorList>
            <person name="Isaki S."/>
            <person name="Kimura A."/>
            <person name="Ohji S."/>
            <person name="Hosoyama A."/>
            <person name="Fujita N."/>
            <person name="Hashimoto M."/>
            <person name="Hosoyama Y."/>
            <person name="Yamazoe A."/>
        </authorList>
    </citation>
    <scope>NUCLEOTIDE SEQUENCE [LARGE SCALE GENOMIC DNA]</scope>
    <source>
        <strain evidence="2 3">NBRC 102217</strain>
    </source>
</reference>
<evidence type="ECO:0000313" key="2">
    <source>
        <dbReference type="EMBL" id="GAD88970.1"/>
    </source>
</evidence>
<name>V5HHZ8_9VIBR</name>
<evidence type="ECO:0000313" key="3">
    <source>
        <dbReference type="Proteomes" id="UP000017800"/>
    </source>
</evidence>
<dbReference type="InterPro" id="IPR046537">
    <property type="entry name" value="DUF6602"/>
</dbReference>
<keyword evidence="3" id="KW-1185">Reference proteome</keyword>
<dbReference type="RefSeq" id="WP_023403346.1">
    <property type="nucleotide sequence ID" value="NZ_BAUJ01000013.1"/>
</dbReference>
<evidence type="ECO:0000259" key="1">
    <source>
        <dbReference type="Pfam" id="PF20247"/>
    </source>
</evidence>
<protein>
    <recommendedName>
        <fullName evidence="1">DUF6602 domain-containing protein</fullName>
    </recommendedName>
</protein>
<feature type="domain" description="DUF6602" evidence="1">
    <location>
        <begin position="20"/>
        <end position="121"/>
    </location>
</feature>
<dbReference type="Proteomes" id="UP000017800">
    <property type="component" value="Unassembled WGS sequence"/>
</dbReference>
<organism evidence="2 3">
    <name type="scientific">Vibrio halioticoli NBRC 102217</name>
    <dbReference type="NCBI Taxonomy" id="1219072"/>
    <lineage>
        <taxon>Bacteria</taxon>
        <taxon>Pseudomonadati</taxon>
        <taxon>Pseudomonadota</taxon>
        <taxon>Gammaproteobacteria</taxon>
        <taxon>Vibrionales</taxon>
        <taxon>Vibrionaceae</taxon>
        <taxon>Vibrio</taxon>
    </lineage>
</organism>
<proteinExistence type="predicted"/>
<gene>
    <name evidence="2" type="ORF">VHA01S_013_00070</name>
</gene>